<accession>A0A3B1A294</accession>
<gene>
    <name evidence="1" type="ORF">MNBD_GAMMA19-1853</name>
</gene>
<reference evidence="1" key="1">
    <citation type="submission" date="2018-06" db="EMBL/GenBank/DDBJ databases">
        <authorList>
            <person name="Zhirakovskaya E."/>
        </authorList>
    </citation>
    <scope>NUCLEOTIDE SEQUENCE</scope>
</reference>
<protein>
    <recommendedName>
        <fullName evidence="2">Diheme cytochrome c</fullName>
    </recommendedName>
</protein>
<sequence length="193" mass="21905">MDNSKSKTWSIVLTMGFTLGLVGISGMVLSDDDDDYEGNDRWSQSRLDVAPVDNAFYKEECGSCHFPYQPGLLPARSWQRLMDGLEDHFAENAELEAADAGQLTTYLTENAADTSDYKRSRGISRSLDKNDAPLRISTTRYFKRKHHELPDRMVKDNPDVRSFSNCELCHKRAAQGSYDEHQVKVPGYANWDD</sequence>
<organism evidence="1">
    <name type="scientific">hydrothermal vent metagenome</name>
    <dbReference type="NCBI Taxonomy" id="652676"/>
    <lineage>
        <taxon>unclassified sequences</taxon>
        <taxon>metagenomes</taxon>
        <taxon>ecological metagenomes</taxon>
    </lineage>
</organism>
<dbReference type="InterPro" id="IPR018588">
    <property type="entry name" value="Dihaem_cytochrome-c"/>
</dbReference>
<dbReference type="Pfam" id="PF09626">
    <property type="entry name" value="DHC"/>
    <property type="match status" value="1"/>
</dbReference>
<proteinExistence type="predicted"/>
<name>A0A3B1A294_9ZZZZ</name>
<dbReference type="EMBL" id="UOFV01000004">
    <property type="protein sequence ID" value="VAW93852.1"/>
    <property type="molecule type" value="Genomic_DNA"/>
</dbReference>
<dbReference type="AlphaFoldDB" id="A0A3B1A294"/>
<evidence type="ECO:0000313" key="1">
    <source>
        <dbReference type="EMBL" id="VAW93852.1"/>
    </source>
</evidence>
<evidence type="ECO:0008006" key="2">
    <source>
        <dbReference type="Google" id="ProtNLM"/>
    </source>
</evidence>